<feature type="transmembrane region" description="Helical" evidence="5">
    <location>
        <begin position="253"/>
        <end position="271"/>
    </location>
</feature>
<feature type="transmembrane region" description="Helical" evidence="5">
    <location>
        <begin position="165"/>
        <end position="187"/>
    </location>
</feature>
<feature type="transmembrane region" description="Helical" evidence="5">
    <location>
        <begin position="372"/>
        <end position="392"/>
    </location>
</feature>
<gene>
    <name evidence="7" type="ORF">FEF26_02210</name>
</gene>
<dbReference type="CDD" id="cd17339">
    <property type="entry name" value="MFS_NIMT_CynX_like"/>
    <property type="match status" value="1"/>
</dbReference>
<feature type="transmembrane region" description="Helical" evidence="5">
    <location>
        <begin position="283"/>
        <end position="302"/>
    </location>
</feature>
<feature type="domain" description="Major facilitator superfamily (MFS) profile" evidence="6">
    <location>
        <begin position="9"/>
        <end position="396"/>
    </location>
</feature>
<evidence type="ECO:0000256" key="2">
    <source>
        <dbReference type="ARBA" id="ARBA00022692"/>
    </source>
</evidence>
<organism evidence="7 8">
    <name type="scientific">Nesterenkonia salmonea</name>
    <dbReference type="NCBI Taxonomy" id="1804987"/>
    <lineage>
        <taxon>Bacteria</taxon>
        <taxon>Bacillati</taxon>
        <taxon>Actinomycetota</taxon>
        <taxon>Actinomycetes</taxon>
        <taxon>Micrococcales</taxon>
        <taxon>Micrococcaceae</taxon>
        <taxon>Nesterenkonia</taxon>
    </lineage>
</organism>
<dbReference type="PANTHER" id="PTHR23523">
    <property type="match status" value="1"/>
</dbReference>
<dbReference type="PROSITE" id="PS50850">
    <property type="entry name" value="MFS"/>
    <property type="match status" value="1"/>
</dbReference>
<feature type="transmembrane region" description="Helical" evidence="5">
    <location>
        <begin position="140"/>
        <end position="159"/>
    </location>
</feature>
<feature type="transmembrane region" description="Helical" evidence="5">
    <location>
        <begin position="308"/>
        <end position="328"/>
    </location>
</feature>
<dbReference type="Pfam" id="PF07690">
    <property type="entry name" value="MFS_1"/>
    <property type="match status" value="1"/>
</dbReference>
<feature type="transmembrane region" description="Helical" evidence="5">
    <location>
        <begin position="77"/>
        <end position="94"/>
    </location>
</feature>
<feature type="transmembrane region" description="Helical" evidence="5">
    <location>
        <begin position="221"/>
        <end position="241"/>
    </location>
</feature>
<comment type="caution">
    <text evidence="7">The sequence shown here is derived from an EMBL/GenBank/DDBJ whole genome shotgun (WGS) entry which is preliminary data.</text>
</comment>
<dbReference type="AlphaFoldDB" id="A0A5R9BHS8"/>
<evidence type="ECO:0000256" key="1">
    <source>
        <dbReference type="ARBA" id="ARBA00004651"/>
    </source>
</evidence>
<feature type="transmembrane region" description="Helical" evidence="5">
    <location>
        <begin position="348"/>
        <end position="366"/>
    </location>
</feature>
<dbReference type="EMBL" id="VAVZ01000004">
    <property type="protein sequence ID" value="TLP99721.1"/>
    <property type="molecule type" value="Genomic_DNA"/>
</dbReference>
<keyword evidence="4 5" id="KW-0472">Membrane</keyword>
<dbReference type="RefSeq" id="WP_138251908.1">
    <property type="nucleotide sequence ID" value="NZ_VAVZ01000004.1"/>
</dbReference>
<dbReference type="SUPFAM" id="SSF103473">
    <property type="entry name" value="MFS general substrate transporter"/>
    <property type="match status" value="1"/>
</dbReference>
<proteinExistence type="predicted"/>
<keyword evidence="2 5" id="KW-0812">Transmembrane</keyword>
<dbReference type="InterPro" id="IPR011701">
    <property type="entry name" value="MFS"/>
</dbReference>
<evidence type="ECO:0000256" key="3">
    <source>
        <dbReference type="ARBA" id="ARBA00022989"/>
    </source>
</evidence>
<sequence>MSNRASGNLMLLATVLLVSANLRPAITVVGPLIERIGSDTGLSPLALGALGSVPIVAFGIISPFVHVLGRRFGLERTIFVSLLLLAAGTLLRSVPGSDLVPQALTLYAGTSILSAAIGVGNVLVPAVVKRDFPDRVPFMTGVYTAALVGAAAIFSGGAVPLADALGWELAFAVPAIFALLAAVGWALRKKPAPDQRDTSSTRLVGAGLPTTLWRQPLAWQVTLYFGLQSTLFYTLLTWFPAIQTSHGINEASAGLWLGLFQAVGVVASLIVGQIMQRTRDQRGISAVVVAFMLVALLGIIVAPGLMPLWALCAGTSTGCSLLLALTFISLRAGSPRQVGKLSGMAQGVGYLLAAAGPVLAGALYQVVDSWTPVLWCAFALALAQGVFGHFAGRNVHVE</sequence>
<evidence type="ECO:0000256" key="5">
    <source>
        <dbReference type="SAM" id="Phobius"/>
    </source>
</evidence>
<keyword evidence="8" id="KW-1185">Reference proteome</keyword>
<dbReference type="InterPro" id="IPR052524">
    <property type="entry name" value="MFS_Cyanate_Porter"/>
</dbReference>
<evidence type="ECO:0000256" key="4">
    <source>
        <dbReference type="ARBA" id="ARBA00023136"/>
    </source>
</evidence>
<dbReference type="GO" id="GO:0022857">
    <property type="term" value="F:transmembrane transporter activity"/>
    <property type="evidence" value="ECO:0007669"/>
    <property type="project" value="InterPro"/>
</dbReference>
<dbReference type="InterPro" id="IPR036259">
    <property type="entry name" value="MFS_trans_sf"/>
</dbReference>
<keyword evidence="3 5" id="KW-1133">Transmembrane helix</keyword>
<dbReference type="Gene3D" id="1.20.1250.20">
    <property type="entry name" value="MFS general substrate transporter like domains"/>
    <property type="match status" value="1"/>
</dbReference>
<dbReference type="PANTHER" id="PTHR23523:SF2">
    <property type="entry name" value="2-NITROIMIDAZOLE TRANSPORTER"/>
    <property type="match status" value="1"/>
</dbReference>
<protein>
    <submittedName>
        <fullName evidence="7">MFS transporter</fullName>
    </submittedName>
</protein>
<feature type="transmembrane region" description="Helical" evidence="5">
    <location>
        <begin position="106"/>
        <end position="128"/>
    </location>
</feature>
<evidence type="ECO:0000259" key="6">
    <source>
        <dbReference type="PROSITE" id="PS50850"/>
    </source>
</evidence>
<name>A0A5R9BHS8_9MICC</name>
<dbReference type="InterPro" id="IPR020846">
    <property type="entry name" value="MFS_dom"/>
</dbReference>
<dbReference type="Proteomes" id="UP000310458">
    <property type="component" value="Unassembled WGS sequence"/>
</dbReference>
<accession>A0A5R9BHS8</accession>
<dbReference type="GO" id="GO:0005886">
    <property type="term" value="C:plasma membrane"/>
    <property type="evidence" value="ECO:0007669"/>
    <property type="project" value="UniProtKB-SubCell"/>
</dbReference>
<reference evidence="7 8" key="1">
    <citation type="submission" date="2019-05" db="EMBL/GenBank/DDBJ databases">
        <title>Nesterenkonia sp. GY074 isolated from the Southern Atlantic Ocean.</title>
        <authorList>
            <person name="Zhang G."/>
        </authorList>
    </citation>
    <scope>NUCLEOTIDE SEQUENCE [LARGE SCALE GENOMIC DNA]</scope>
    <source>
        <strain evidence="7 8">GY074</strain>
    </source>
</reference>
<dbReference type="OrthoDB" id="5317164at2"/>
<feature type="transmembrane region" description="Helical" evidence="5">
    <location>
        <begin position="41"/>
        <end position="65"/>
    </location>
</feature>
<evidence type="ECO:0000313" key="7">
    <source>
        <dbReference type="EMBL" id="TLP99721.1"/>
    </source>
</evidence>
<evidence type="ECO:0000313" key="8">
    <source>
        <dbReference type="Proteomes" id="UP000310458"/>
    </source>
</evidence>
<comment type="subcellular location">
    <subcellularLocation>
        <location evidence="1">Cell membrane</location>
        <topology evidence="1">Multi-pass membrane protein</topology>
    </subcellularLocation>
</comment>